<organism evidence="2 3">
    <name type="scientific">Treponema denticola (strain ATCC 35405 / DSM 14222 / CIP 103919 / JCM 8153 / KCTC 15104)</name>
    <dbReference type="NCBI Taxonomy" id="243275"/>
    <lineage>
        <taxon>Bacteria</taxon>
        <taxon>Pseudomonadati</taxon>
        <taxon>Spirochaetota</taxon>
        <taxon>Spirochaetia</taxon>
        <taxon>Spirochaetales</taxon>
        <taxon>Treponemataceae</taxon>
        <taxon>Treponema</taxon>
    </lineage>
</organism>
<reference evidence="2 3" key="1">
    <citation type="journal article" date="2004" name="Proc. Natl. Acad. Sci. U.S.A.">
        <title>Comparison of the genome of the oral pathogen Treponema denticola with other spirochete genomes.</title>
        <authorList>
            <person name="Seshadri R."/>
            <person name="Myers G.S."/>
            <person name="Tettelin H."/>
            <person name="Eisen J.A."/>
            <person name="Heidelberg J.F."/>
            <person name="Dodson R.J."/>
            <person name="Davidsen T.M."/>
            <person name="DeBoy R.T."/>
            <person name="Fouts D.E."/>
            <person name="Haft D.H."/>
            <person name="Selengut J."/>
            <person name="Ren Q."/>
            <person name="Brinkac L.M."/>
            <person name="Madupu R."/>
            <person name="Kolonay J."/>
            <person name="Durkin S.A."/>
            <person name="Daugherty S.C."/>
            <person name="Shetty J."/>
            <person name="Shvartsbeyn A."/>
            <person name="Gebregeorgis E."/>
            <person name="Geer K."/>
            <person name="Tsegaye G."/>
            <person name="Malek J."/>
            <person name="Ayodeji B."/>
            <person name="Shatsman S."/>
            <person name="McLeod M.P."/>
            <person name="Smajs D."/>
            <person name="Howell J.K."/>
            <person name="Pal S."/>
            <person name="Amin A."/>
            <person name="Vashisth P."/>
            <person name="McNeill T.Z."/>
            <person name="Xiang Q."/>
            <person name="Sodergren E."/>
            <person name="Baca E."/>
            <person name="Weinstock G.M."/>
            <person name="Norris S.J."/>
            <person name="Fraser C.M."/>
            <person name="Paulsen I.T."/>
        </authorList>
    </citation>
    <scope>NUCLEOTIDE SEQUENCE [LARGE SCALE GENOMIC DNA]</scope>
    <source>
        <strain evidence="3">ATCC 35405 / DSM 14222 / CIP 103919 / JCM 8153 / KCTC 15104</strain>
    </source>
</reference>
<evidence type="ECO:0000313" key="2">
    <source>
        <dbReference type="EMBL" id="AAS11549.1"/>
    </source>
</evidence>
<evidence type="ECO:0000313" key="3">
    <source>
        <dbReference type="Proteomes" id="UP000008212"/>
    </source>
</evidence>
<dbReference type="EMBL" id="AE017226">
    <property type="protein sequence ID" value="AAS11549.1"/>
    <property type="molecule type" value="Genomic_DNA"/>
</dbReference>
<proteinExistence type="predicted"/>
<keyword evidence="3" id="KW-1185">Reference proteome</keyword>
<sequence length="44" mass="5401">MRPLRLNYPPLTLPFIYVIIFPYGKRGKKRTYKIRHFKQCLVYA</sequence>
<keyword evidence="1" id="KW-0812">Transmembrane</keyword>
<dbReference type="Proteomes" id="UP000008212">
    <property type="component" value="Chromosome"/>
</dbReference>
<dbReference type="KEGG" id="tde:TDE_1060"/>
<dbReference type="AlphaFoldDB" id="Q73NU2"/>
<feature type="transmembrane region" description="Helical" evidence="1">
    <location>
        <begin position="6"/>
        <end position="24"/>
    </location>
</feature>
<dbReference type="PaxDb" id="243275-TDE_1060"/>
<keyword evidence="1" id="KW-1133">Transmembrane helix</keyword>
<accession>Q73NU2</accession>
<dbReference type="HOGENOM" id="CLU_3223406_0_0_12"/>
<dbReference type="STRING" id="243275.TDE_1060"/>
<name>Q73NU2_TREDE</name>
<keyword evidence="1" id="KW-0472">Membrane</keyword>
<protein>
    <submittedName>
        <fullName evidence="2">Uncharacterized protein</fullName>
    </submittedName>
</protein>
<gene>
    <name evidence="2" type="ordered locus">TDE_1060</name>
</gene>
<evidence type="ECO:0000256" key="1">
    <source>
        <dbReference type="SAM" id="Phobius"/>
    </source>
</evidence>